<dbReference type="RefSeq" id="WP_073537091.1">
    <property type="nucleotide sequence ID" value="NZ_CP018335.1"/>
</dbReference>
<name>A0A1L5F2X6_CLOKL</name>
<reference evidence="1 2" key="1">
    <citation type="submission" date="2016-12" db="EMBL/GenBank/DDBJ databases">
        <title>Complete genome sequence of Clostridium kluyveri JZZ isolated from the pit mud of a Chinese flavor liquor-making factory.</title>
        <authorList>
            <person name="Wang Y."/>
        </authorList>
    </citation>
    <scope>NUCLEOTIDE SEQUENCE [LARGE SCALE GENOMIC DNA]</scope>
    <source>
        <strain evidence="1 2">JZZ</strain>
    </source>
</reference>
<dbReference type="AlphaFoldDB" id="A0A1L5F2X6"/>
<protein>
    <submittedName>
        <fullName evidence="1">Uncharacterized protein</fullName>
    </submittedName>
</protein>
<proteinExistence type="predicted"/>
<evidence type="ECO:0000313" key="2">
    <source>
        <dbReference type="Proteomes" id="UP000184604"/>
    </source>
</evidence>
<evidence type="ECO:0000313" key="1">
    <source>
        <dbReference type="EMBL" id="APM37371.1"/>
    </source>
</evidence>
<accession>A0A1L5F2X6</accession>
<gene>
    <name evidence="1" type="ORF">BS101_00605</name>
</gene>
<sequence>MKHDDFYSKLITEFLRQGFYFDVENFSKEQIEDNSLLALALKISTPIVSHFSHSPISMRIHPIFKKEAFKNDIYKIYSFADIVLYKFILSQPVIATIIDSNSIENYKFKSIFEEFDKAILNFRQHAATIGLSKLGVTGIIFWVFHDSNMAKDFINNFQRRFKIFHLWKKIWSISWVIDTSSKKVYSHSGLPFLTKGVIKKDDLENNIFKSLQKTISI</sequence>
<dbReference type="Proteomes" id="UP000184604">
    <property type="component" value="Chromosome"/>
</dbReference>
<dbReference type="EMBL" id="CP018335">
    <property type="protein sequence ID" value="APM37371.1"/>
    <property type="molecule type" value="Genomic_DNA"/>
</dbReference>
<organism evidence="1 2">
    <name type="scientific">Clostridium kluyveri</name>
    <dbReference type="NCBI Taxonomy" id="1534"/>
    <lineage>
        <taxon>Bacteria</taxon>
        <taxon>Bacillati</taxon>
        <taxon>Bacillota</taxon>
        <taxon>Clostridia</taxon>
        <taxon>Eubacteriales</taxon>
        <taxon>Clostridiaceae</taxon>
        <taxon>Clostridium</taxon>
    </lineage>
</organism>